<name>A0A067PTZ0_9AGAM</name>
<dbReference type="AlphaFoldDB" id="A0A067PTZ0"/>
<organism evidence="2 3">
    <name type="scientific">Jaapia argillacea MUCL 33604</name>
    <dbReference type="NCBI Taxonomy" id="933084"/>
    <lineage>
        <taxon>Eukaryota</taxon>
        <taxon>Fungi</taxon>
        <taxon>Dikarya</taxon>
        <taxon>Basidiomycota</taxon>
        <taxon>Agaricomycotina</taxon>
        <taxon>Agaricomycetes</taxon>
        <taxon>Agaricomycetidae</taxon>
        <taxon>Jaapiales</taxon>
        <taxon>Jaapiaceae</taxon>
        <taxon>Jaapia</taxon>
    </lineage>
</organism>
<dbReference type="Proteomes" id="UP000027265">
    <property type="component" value="Unassembled WGS sequence"/>
</dbReference>
<feature type="region of interest" description="Disordered" evidence="1">
    <location>
        <begin position="51"/>
        <end position="79"/>
    </location>
</feature>
<dbReference type="EMBL" id="KL197732">
    <property type="protein sequence ID" value="KDQ53801.1"/>
    <property type="molecule type" value="Genomic_DNA"/>
</dbReference>
<proteinExistence type="predicted"/>
<evidence type="ECO:0000256" key="1">
    <source>
        <dbReference type="SAM" id="MobiDB-lite"/>
    </source>
</evidence>
<protein>
    <submittedName>
        <fullName evidence="2">Uncharacterized protein</fullName>
    </submittedName>
</protein>
<gene>
    <name evidence="2" type="ORF">JAAARDRAFT_39108</name>
</gene>
<dbReference type="HOGENOM" id="CLU_2606366_0_0_1"/>
<evidence type="ECO:0000313" key="3">
    <source>
        <dbReference type="Proteomes" id="UP000027265"/>
    </source>
</evidence>
<keyword evidence="3" id="KW-1185">Reference proteome</keyword>
<reference evidence="3" key="1">
    <citation type="journal article" date="2014" name="Proc. Natl. Acad. Sci. U.S.A.">
        <title>Extensive sampling of basidiomycete genomes demonstrates inadequacy of the white-rot/brown-rot paradigm for wood decay fungi.</title>
        <authorList>
            <person name="Riley R."/>
            <person name="Salamov A.A."/>
            <person name="Brown D.W."/>
            <person name="Nagy L.G."/>
            <person name="Floudas D."/>
            <person name="Held B.W."/>
            <person name="Levasseur A."/>
            <person name="Lombard V."/>
            <person name="Morin E."/>
            <person name="Otillar R."/>
            <person name="Lindquist E.A."/>
            <person name="Sun H."/>
            <person name="LaButti K.M."/>
            <person name="Schmutz J."/>
            <person name="Jabbour D."/>
            <person name="Luo H."/>
            <person name="Baker S.E."/>
            <person name="Pisabarro A.G."/>
            <person name="Walton J.D."/>
            <person name="Blanchette R.A."/>
            <person name="Henrissat B."/>
            <person name="Martin F."/>
            <person name="Cullen D."/>
            <person name="Hibbett D.S."/>
            <person name="Grigoriev I.V."/>
        </authorList>
    </citation>
    <scope>NUCLEOTIDE SEQUENCE [LARGE SCALE GENOMIC DNA]</scope>
    <source>
        <strain evidence="3">MUCL 33604</strain>
    </source>
</reference>
<evidence type="ECO:0000313" key="2">
    <source>
        <dbReference type="EMBL" id="KDQ53801.1"/>
    </source>
</evidence>
<sequence>MKARIYYEADDWLTCAEPQREPSALATQVKSGRSIYMVRFCVGSFPEDHGNPRITASTGTTMDPTGDTTICPSASSKTI</sequence>
<dbReference type="InParanoid" id="A0A067PTZ0"/>
<feature type="compositionally biased region" description="Polar residues" evidence="1">
    <location>
        <begin position="70"/>
        <end position="79"/>
    </location>
</feature>
<feature type="compositionally biased region" description="Low complexity" evidence="1">
    <location>
        <begin position="58"/>
        <end position="69"/>
    </location>
</feature>
<accession>A0A067PTZ0</accession>